<reference evidence="8 10" key="1">
    <citation type="submission" date="2019-07" db="EMBL/GenBank/DDBJ databases">
        <title>Whole genome shotgun sequence of Cellulomonas hominis NBRC 16055.</title>
        <authorList>
            <person name="Hosoyama A."/>
            <person name="Uohara A."/>
            <person name="Ohji S."/>
            <person name="Ichikawa N."/>
        </authorList>
    </citation>
    <scope>NUCLEOTIDE SEQUENCE [LARGE SCALE GENOMIC DNA]</scope>
    <source>
        <strain evidence="8 10">NBRC 16055</strain>
    </source>
</reference>
<evidence type="ECO:0000256" key="3">
    <source>
        <dbReference type="ARBA" id="ARBA00022989"/>
    </source>
</evidence>
<feature type="transmembrane region" description="Helical" evidence="6">
    <location>
        <begin position="126"/>
        <end position="150"/>
    </location>
</feature>
<feature type="region of interest" description="Disordered" evidence="5">
    <location>
        <begin position="1"/>
        <end position="34"/>
    </location>
</feature>
<comment type="subcellular location">
    <subcellularLocation>
        <location evidence="1">Membrane</location>
        <topology evidence="1">Multi-pass membrane protein</topology>
    </subcellularLocation>
</comment>
<evidence type="ECO:0000256" key="5">
    <source>
        <dbReference type="SAM" id="MobiDB-lite"/>
    </source>
</evidence>
<feature type="transmembrane region" description="Helical" evidence="6">
    <location>
        <begin position="93"/>
        <end position="114"/>
    </location>
</feature>
<feature type="domain" description="TM2" evidence="7">
    <location>
        <begin position="89"/>
        <end position="142"/>
    </location>
</feature>
<dbReference type="Proteomes" id="UP000564629">
    <property type="component" value="Unassembled WGS sequence"/>
</dbReference>
<keyword evidence="10" id="KW-1185">Reference proteome</keyword>
<keyword evidence="3 6" id="KW-1133">Transmembrane helix</keyword>
<comment type="caution">
    <text evidence="8">The sequence shown here is derived from an EMBL/GenBank/DDBJ whole genome shotgun (WGS) entry which is preliminary data.</text>
</comment>
<evidence type="ECO:0000256" key="4">
    <source>
        <dbReference type="ARBA" id="ARBA00023136"/>
    </source>
</evidence>
<reference evidence="9 11" key="2">
    <citation type="submission" date="2020-08" db="EMBL/GenBank/DDBJ databases">
        <title>Sequencing the genomes of 1000 actinobacteria strains.</title>
        <authorList>
            <person name="Klenk H.-P."/>
        </authorList>
    </citation>
    <scope>NUCLEOTIDE SEQUENCE [LARGE SCALE GENOMIC DNA]</scope>
    <source>
        <strain evidence="9 11">DSM 9581</strain>
    </source>
</reference>
<keyword evidence="4 6" id="KW-0472">Membrane</keyword>
<gene>
    <name evidence="8" type="ORF">CHO01_05470</name>
    <name evidence="9" type="ORF">HNR08_001877</name>
</gene>
<evidence type="ECO:0000313" key="11">
    <source>
        <dbReference type="Proteomes" id="UP000564629"/>
    </source>
</evidence>
<dbReference type="InterPro" id="IPR007829">
    <property type="entry name" value="TM2"/>
</dbReference>
<evidence type="ECO:0000256" key="2">
    <source>
        <dbReference type="ARBA" id="ARBA00022692"/>
    </source>
</evidence>
<dbReference type="Proteomes" id="UP000321723">
    <property type="component" value="Unassembled WGS sequence"/>
</dbReference>
<dbReference type="AlphaFoldDB" id="A0A511F7Z0"/>
<sequence length="172" mass="17438">MTDQQPPAAPGDPQPYGVQPYAPQPYPGADPYADPAAYGDPGAYGAGYGAPAYGAPAYAAPAYGAPAYGGPAAGAPYGYDPVSGQPWSEKTRATAGLLSLLLPFVGVCGVGRLYAGQTGIGLAQLLGFFLGGLLMFVLIGFVIVPAVWIWSVVDGIVLLANGGRDGHGRPLR</sequence>
<keyword evidence="2 6" id="KW-0812">Transmembrane</keyword>
<dbReference type="Pfam" id="PF05154">
    <property type="entry name" value="TM2"/>
    <property type="match status" value="1"/>
</dbReference>
<dbReference type="EMBL" id="BJVQ01000004">
    <property type="protein sequence ID" value="GEL45431.1"/>
    <property type="molecule type" value="Genomic_DNA"/>
</dbReference>
<evidence type="ECO:0000313" key="9">
    <source>
        <dbReference type="EMBL" id="MBB5473141.1"/>
    </source>
</evidence>
<dbReference type="GO" id="GO:0016020">
    <property type="term" value="C:membrane"/>
    <property type="evidence" value="ECO:0007669"/>
    <property type="project" value="UniProtKB-SubCell"/>
</dbReference>
<evidence type="ECO:0000313" key="8">
    <source>
        <dbReference type="EMBL" id="GEL45431.1"/>
    </source>
</evidence>
<protein>
    <submittedName>
        <fullName evidence="9">TM2 domain-containing membrane protein YozV</fullName>
    </submittedName>
</protein>
<dbReference type="EMBL" id="JACHDN010000001">
    <property type="protein sequence ID" value="MBB5473141.1"/>
    <property type="molecule type" value="Genomic_DNA"/>
</dbReference>
<evidence type="ECO:0000256" key="6">
    <source>
        <dbReference type="SAM" id="Phobius"/>
    </source>
</evidence>
<dbReference type="RefSeq" id="WP_146833193.1">
    <property type="nucleotide sequence ID" value="NZ_BJVQ01000004.1"/>
</dbReference>
<organism evidence="8 10">
    <name type="scientific">Cellulomonas hominis</name>
    <dbReference type="NCBI Taxonomy" id="156981"/>
    <lineage>
        <taxon>Bacteria</taxon>
        <taxon>Bacillati</taxon>
        <taxon>Actinomycetota</taxon>
        <taxon>Actinomycetes</taxon>
        <taxon>Micrococcales</taxon>
        <taxon>Cellulomonadaceae</taxon>
        <taxon>Cellulomonas</taxon>
    </lineage>
</organism>
<evidence type="ECO:0000259" key="7">
    <source>
        <dbReference type="Pfam" id="PF05154"/>
    </source>
</evidence>
<name>A0A511F7Z0_9CELL</name>
<evidence type="ECO:0000313" key="10">
    <source>
        <dbReference type="Proteomes" id="UP000321723"/>
    </source>
</evidence>
<proteinExistence type="predicted"/>
<accession>A0A511F7Z0</accession>
<evidence type="ECO:0000256" key="1">
    <source>
        <dbReference type="ARBA" id="ARBA00004141"/>
    </source>
</evidence>
<dbReference type="OrthoDB" id="2004788at2"/>